<organism evidence="9 10">
    <name type="scientific">Thioclava electrotropha</name>
    <dbReference type="NCBI Taxonomy" id="1549850"/>
    <lineage>
        <taxon>Bacteria</taxon>
        <taxon>Pseudomonadati</taxon>
        <taxon>Pseudomonadota</taxon>
        <taxon>Alphaproteobacteria</taxon>
        <taxon>Rhodobacterales</taxon>
        <taxon>Paracoccaceae</taxon>
        <taxon>Thioclava</taxon>
    </lineage>
</organism>
<dbReference type="InterPro" id="IPR000304">
    <property type="entry name" value="Pyrroline-COOH_reductase"/>
</dbReference>
<dbReference type="EC" id="1.5.1.2" evidence="4 5"/>
<evidence type="ECO:0000313" key="9">
    <source>
        <dbReference type="EMBL" id="QPZ93428.1"/>
    </source>
</evidence>
<dbReference type="Pfam" id="PF14748">
    <property type="entry name" value="P5CR_dimer"/>
    <property type="match status" value="1"/>
</dbReference>
<comment type="similarity">
    <text evidence="1 4 6">Belongs to the pyrroline-5-carboxylate reductase family.</text>
</comment>
<evidence type="ECO:0000256" key="4">
    <source>
        <dbReference type="HAMAP-Rule" id="MF_01925"/>
    </source>
</evidence>
<evidence type="ECO:0000259" key="8">
    <source>
        <dbReference type="Pfam" id="PF14748"/>
    </source>
</evidence>
<comment type="function">
    <text evidence="4">Catalyzes the reduction of 1-pyrroline-5-carboxylate (PCA) to L-proline.</text>
</comment>
<keyword evidence="10" id="KW-1185">Reference proteome</keyword>
<evidence type="ECO:0000256" key="5">
    <source>
        <dbReference type="NCBIfam" id="TIGR00112"/>
    </source>
</evidence>
<evidence type="ECO:0000256" key="1">
    <source>
        <dbReference type="ARBA" id="ARBA00005525"/>
    </source>
</evidence>
<evidence type="ECO:0000256" key="3">
    <source>
        <dbReference type="ARBA" id="ARBA00023002"/>
    </source>
</evidence>
<keyword evidence="9" id="KW-0614">Plasmid</keyword>
<protein>
    <recommendedName>
        <fullName evidence="4 5">Pyrroline-5-carboxylate reductase</fullName>
        <shortName evidence="4">P5C reductase</shortName>
        <shortName evidence="4">P5CR</shortName>
        <ecNumber evidence="4 5">1.5.1.2</ecNumber>
    </recommendedName>
    <alternativeName>
        <fullName evidence="4">PCA reductase</fullName>
    </alternativeName>
</protein>
<dbReference type="InterPro" id="IPR029036">
    <property type="entry name" value="P5CR_dimer"/>
</dbReference>
<comment type="subcellular location">
    <subcellularLocation>
        <location evidence="4">Cytoplasm</location>
    </subcellularLocation>
</comment>
<dbReference type="Gene3D" id="3.40.50.720">
    <property type="entry name" value="NAD(P)-binding Rossmann-like Domain"/>
    <property type="match status" value="1"/>
</dbReference>
<evidence type="ECO:0000256" key="6">
    <source>
        <dbReference type="RuleBase" id="RU003903"/>
    </source>
</evidence>
<dbReference type="HAMAP" id="MF_01925">
    <property type="entry name" value="P5C_reductase"/>
    <property type="match status" value="1"/>
</dbReference>
<dbReference type="EMBL" id="CP053563">
    <property type="protein sequence ID" value="QPZ93428.1"/>
    <property type="molecule type" value="Genomic_DNA"/>
</dbReference>
<sequence length="266" mass="27866">MRLLFIGCGNMGAAIAAGALRKRPATKITVVDRNPERARGLLPASGAEFYGALQDVTDETFDATILAIKPQQFHALPGSSLPKNCGTLISIMAGVTLDRMQVKLGTDRAVRTMPNLPALVARGMTVGVAGKAVSEADKALVSDIFEGSGRFEWLESEDQIDSVTAVAGSGPGYIFAFAHYITEAARAEGLPGDLADTLVRQTLLGAAELLHSDARSALELKRAVTSKAGTTEAGLAVFEAEVGLSALCRRGVAAARARAEELARED</sequence>
<keyword evidence="3 4" id="KW-0560">Oxidoreductase</keyword>
<dbReference type="NCBIfam" id="TIGR00112">
    <property type="entry name" value="proC"/>
    <property type="match status" value="1"/>
</dbReference>
<feature type="domain" description="Pyrroline-5-carboxylate reductase dimerisation" evidence="8">
    <location>
        <begin position="157"/>
        <end position="262"/>
    </location>
</feature>
<geneLocation type="plasmid" evidence="9 10">
    <name>pTElox9</name>
</geneLocation>
<comment type="catalytic activity">
    <reaction evidence="4">
        <text>L-proline + NAD(+) = (S)-1-pyrroline-5-carboxylate + NADH + 2 H(+)</text>
        <dbReference type="Rhea" id="RHEA:14105"/>
        <dbReference type="ChEBI" id="CHEBI:15378"/>
        <dbReference type="ChEBI" id="CHEBI:17388"/>
        <dbReference type="ChEBI" id="CHEBI:57540"/>
        <dbReference type="ChEBI" id="CHEBI:57945"/>
        <dbReference type="ChEBI" id="CHEBI:60039"/>
        <dbReference type="EC" id="1.5.1.2"/>
    </reaction>
</comment>
<keyword evidence="2 4" id="KW-0521">NADP</keyword>
<keyword evidence="4 6" id="KW-0641">Proline biosynthesis</keyword>
<evidence type="ECO:0000259" key="7">
    <source>
        <dbReference type="Pfam" id="PF03807"/>
    </source>
</evidence>
<dbReference type="InterPro" id="IPR028939">
    <property type="entry name" value="P5C_Rdtase_cat_N"/>
</dbReference>
<dbReference type="Proteomes" id="UP000192422">
    <property type="component" value="Plasmid pTElox9"/>
</dbReference>
<keyword evidence="4" id="KW-0963">Cytoplasm</keyword>
<dbReference type="PROSITE" id="PS00521">
    <property type="entry name" value="P5CR"/>
    <property type="match status" value="1"/>
</dbReference>
<dbReference type="PANTHER" id="PTHR11645">
    <property type="entry name" value="PYRROLINE-5-CARBOXYLATE REDUCTASE"/>
    <property type="match status" value="1"/>
</dbReference>
<dbReference type="PANTHER" id="PTHR11645:SF0">
    <property type="entry name" value="PYRROLINE-5-CARBOXYLATE REDUCTASE 3"/>
    <property type="match status" value="1"/>
</dbReference>
<dbReference type="PIRSF" id="PIRSF000193">
    <property type="entry name" value="Pyrrol-5-carb_rd"/>
    <property type="match status" value="1"/>
</dbReference>
<name>A0ABX6Z058_9RHOB</name>
<dbReference type="Gene3D" id="1.10.3730.10">
    <property type="entry name" value="ProC C-terminal domain-like"/>
    <property type="match status" value="1"/>
</dbReference>
<dbReference type="Pfam" id="PF03807">
    <property type="entry name" value="F420_oxidored"/>
    <property type="match status" value="1"/>
</dbReference>
<dbReference type="GO" id="GO:0004735">
    <property type="term" value="F:pyrroline-5-carboxylate reductase activity"/>
    <property type="evidence" value="ECO:0007669"/>
    <property type="project" value="UniProtKB-EC"/>
</dbReference>
<dbReference type="InterPro" id="IPR008927">
    <property type="entry name" value="6-PGluconate_DH-like_C_sf"/>
</dbReference>
<proteinExistence type="inferred from homology"/>
<dbReference type="InterPro" id="IPR036291">
    <property type="entry name" value="NAD(P)-bd_dom_sf"/>
</dbReference>
<accession>A0ABX6Z058</accession>
<dbReference type="InterPro" id="IPR053790">
    <property type="entry name" value="P5CR-like_CS"/>
</dbReference>
<dbReference type="SUPFAM" id="SSF51735">
    <property type="entry name" value="NAD(P)-binding Rossmann-fold domains"/>
    <property type="match status" value="1"/>
</dbReference>
<comment type="catalytic activity">
    <reaction evidence="4 6">
        <text>L-proline + NADP(+) = (S)-1-pyrroline-5-carboxylate + NADPH + 2 H(+)</text>
        <dbReference type="Rhea" id="RHEA:14109"/>
        <dbReference type="ChEBI" id="CHEBI:15378"/>
        <dbReference type="ChEBI" id="CHEBI:17388"/>
        <dbReference type="ChEBI" id="CHEBI:57783"/>
        <dbReference type="ChEBI" id="CHEBI:58349"/>
        <dbReference type="ChEBI" id="CHEBI:60039"/>
        <dbReference type="EC" id="1.5.1.2"/>
    </reaction>
</comment>
<reference evidence="9 10" key="1">
    <citation type="submission" date="2020-05" db="EMBL/GenBank/DDBJ databases">
        <title>Thioclava electrotropha strain Elox9 finished genome.</title>
        <authorList>
            <person name="Rowe A.R."/>
            <person name="Wilbanks E.G."/>
        </authorList>
    </citation>
    <scope>NUCLEOTIDE SEQUENCE [LARGE SCALE GENOMIC DNA]</scope>
    <source>
        <strain evidence="9 10">Elox9</strain>
        <plasmid evidence="9 10">pTElox9</plasmid>
    </source>
</reference>
<dbReference type="RefSeq" id="WP_133052016.1">
    <property type="nucleotide sequence ID" value="NZ_CP053563.1"/>
</dbReference>
<dbReference type="SUPFAM" id="SSF48179">
    <property type="entry name" value="6-phosphogluconate dehydrogenase C-terminal domain-like"/>
    <property type="match status" value="1"/>
</dbReference>
<gene>
    <name evidence="4" type="primary">proC</name>
    <name evidence="9" type="ORF">AKL02_020930</name>
</gene>
<keyword evidence="4 6" id="KW-0028">Amino-acid biosynthesis</keyword>
<feature type="domain" description="Pyrroline-5-carboxylate reductase catalytic N-terminal" evidence="7">
    <location>
        <begin position="4"/>
        <end position="94"/>
    </location>
</feature>
<comment type="pathway">
    <text evidence="4 6">Amino-acid biosynthesis; L-proline biosynthesis; L-proline from L-glutamate 5-semialdehyde: step 1/1.</text>
</comment>
<evidence type="ECO:0000256" key="2">
    <source>
        <dbReference type="ARBA" id="ARBA00022857"/>
    </source>
</evidence>
<evidence type="ECO:0000313" key="10">
    <source>
        <dbReference type="Proteomes" id="UP000192422"/>
    </source>
</evidence>